<reference evidence="3" key="2">
    <citation type="submission" date="2015-01" db="EMBL/GenBank/DDBJ databases">
        <title>Evolutionary Origins and Diversification of the Mycorrhizal Mutualists.</title>
        <authorList>
            <consortium name="DOE Joint Genome Institute"/>
            <consortium name="Mycorrhizal Genomics Consortium"/>
            <person name="Kohler A."/>
            <person name="Kuo A."/>
            <person name="Nagy L.G."/>
            <person name="Floudas D."/>
            <person name="Copeland A."/>
            <person name="Barry K.W."/>
            <person name="Cichocki N."/>
            <person name="Veneault-Fourrey C."/>
            <person name="LaButti K."/>
            <person name="Lindquist E.A."/>
            <person name="Lipzen A."/>
            <person name="Lundell T."/>
            <person name="Morin E."/>
            <person name="Murat C."/>
            <person name="Riley R."/>
            <person name="Ohm R."/>
            <person name="Sun H."/>
            <person name="Tunlid A."/>
            <person name="Henrissat B."/>
            <person name="Grigoriev I.V."/>
            <person name="Hibbett D.S."/>
            <person name="Martin F."/>
        </authorList>
    </citation>
    <scope>NUCLEOTIDE SEQUENCE [LARGE SCALE GENOMIC DNA]</scope>
    <source>
        <strain evidence="3">LaAM-08-1</strain>
    </source>
</reference>
<gene>
    <name evidence="2" type="ORF">K443DRAFT_7741</name>
</gene>
<evidence type="ECO:0000256" key="1">
    <source>
        <dbReference type="SAM" id="MobiDB-lite"/>
    </source>
</evidence>
<name>A0A0C9WQ62_9AGAR</name>
<keyword evidence="3" id="KW-1185">Reference proteome</keyword>
<dbReference type="Proteomes" id="UP000054477">
    <property type="component" value="Unassembled WGS sequence"/>
</dbReference>
<dbReference type="HOGENOM" id="CLU_2498228_0_0_1"/>
<feature type="region of interest" description="Disordered" evidence="1">
    <location>
        <begin position="35"/>
        <end position="86"/>
    </location>
</feature>
<protein>
    <submittedName>
        <fullName evidence="2">Uncharacterized protein</fullName>
    </submittedName>
</protein>
<organism evidence="2 3">
    <name type="scientific">Laccaria amethystina LaAM-08-1</name>
    <dbReference type="NCBI Taxonomy" id="1095629"/>
    <lineage>
        <taxon>Eukaryota</taxon>
        <taxon>Fungi</taxon>
        <taxon>Dikarya</taxon>
        <taxon>Basidiomycota</taxon>
        <taxon>Agaricomycotina</taxon>
        <taxon>Agaricomycetes</taxon>
        <taxon>Agaricomycetidae</taxon>
        <taxon>Agaricales</taxon>
        <taxon>Agaricineae</taxon>
        <taxon>Hydnangiaceae</taxon>
        <taxon>Laccaria</taxon>
    </lineage>
</organism>
<proteinExistence type="predicted"/>
<dbReference type="EMBL" id="KN838628">
    <property type="protein sequence ID" value="KIK00315.1"/>
    <property type="molecule type" value="Genomic_DNA"/>
</dbReference>
<accession>A0A0C9WQ62</accession>
<feature type="compositionally biased region" description="Polar residues" evidence="1">
    <location>
        <begin position="66"/>
        <end position="86"/>
    </location>
</feature>
<evidence type="ECO:0000313" key="2">
    <source>
        <dbReference type="EMBL" id="KIK00315.1"/>
    </source>
</evidence>
<dbReference type="AlphaFoldDB" id="A0A0C9WQ62"/>
<reference evidence="2 3" key="1">
    <citation type="submission" date="2014-04" db="EMBL/GenBank/DDBJ databases">
        <authorList>
            <consortium name="DOE Joint Genome Institute"/>
            <person name="Kuo A."/>
            <person name="Kohler A."/>
            <person name="Nagy L.G."/>
            <person name="Floudas D."/>
            <person name="Copeland A."/>
            <person name="Barry K.W."/>
            <person name="Cichocki N."/>
            <person name="Veneault-Fourrey C."/>
            <person name="LaButti K."/>
            <person name="Lindquist E.A."/>
            <person name="Lipzen A."/>
            <person name="Lundell T."/>
            <person name="Morin E."/>
            <person name="Murat C."/>
            <person name="Sun H."/>
            <person name="Tunlid A."/>
            <person name="Henrissat B."/>
            <person name="Grigoriev I.V."/>
            <person name="Hibbett D.S."/>
            <person name="Martin F."/>
            <person name="Nordberg H.P."/>
            <person name="Cantor M.N."/>
            <person name="Hua S.X."/>
        </authorList>
    </citation>
    <scope>NUCLEOTIDE SEQUENCE [LARGE SCALE GENOMIC DNA]</scope>
    <source>
        <strain evidence="2 3">LaAM-08-1</strain>
    </source>
</reference>
<evidence type="ECO:0000313" key="3">
    <source>
        <dbReference type="Proteomes" id="UP000054477"/>
    </source>
</evidence>
<sequence>MSTSTTWQGATRLRNTRDTNYAHRQIVVVVVVKTDDSSPGHVISPRPRMTPTNYNDTEARPRHNDSMTAPTRQDNNPMTQLQQTRP</sequence>